<dbReference type="Proteomes" id="UP001610444">
    <property type="component" value="Unassembled WGS sequence"/>
</dbReference>
<name>A0ABR4K5I7_9EURO</name>
<protein>
    <submittedName>
        <fullName evidence="1">Uncharacterized protein</fullName>
    </submittedName>
</protein>
<reference evidence="1 2" key="1">
    <citation type="submission" date="2024-07" db="EMBL/GenBank/DDBJ databases">
        <title>Section-level genome sequencing and comparative genomics of Aspergillus sections Usti and Cavernicolus.</title>
        <authorList>
            <consortium name="Lawrence Berkeley National Laboratory"/>
            <person name="Nybo J.L."/>
            <person name="Vesth T.C."/>
            <person name="Theobald S."/>
            <person name="Frisvad J.C."/>
            <person name="Larsen T.O."/>
            <person name="Kjaerboelling I."/>
            <person name="Rothschild-Mancinelli K."/>
            <person name="Lyhne E.K."/>
            <person name="Kogle M.E."/>
            <person name="Barry K."/>
            <person name="Clum A."/>
            <person name="Na H."/>
            <person name="Ledsgaard L."/>
            <person name="Lin J."/>
            <person name="Lipzen A."/>
            <person name="Kuo A."/>
            <person name="Riley R."/>
            <person name="Mondo S."/>
            <person name="LaButti K."/>
            <person name="Haridas S."/>
            <person name="Pangalinan J."/>
            <person name="Salamov A.A."/>
            <person name="Simmons B.A."/>
            <person name="Magnuson J.K."/>
            <person name="Chen J."/>
            <person name="Drula E."/>
            <person name="Henrissat B."/>
            <person name="Wiebenga A."/>
            <person name="Lubbers R.J."/>
            <person name="Gomes A.C."/>
            <person name="Macurrencykelacurrency M.R."/>
            <person name="Stajich J."/>
            <person name="Grigoriev I.V."/>
            <person name="Mortensen U.H."/>
            <person name="De vries R.P."/>
            <person name="Baker S.E."/>
            <person name="Andersen M.R."/>
        </authorList>
    </citation>
    <scope>NUCLEOTIDE SEQUENCE [LARGE SCALE GENOMIC DNA]</scope>
    <source>
        <strain evidence="1 2">CBS 756.74</strain>
    </source>
</reference>
<dbReference type="RefSeq" id="XP_070897759.1">
    <property type="nucleotide sequence ID" value="XM_071045952.1"/>
</dbReference>
<evidence type="ECO:0000313" key="1">
    <source>
        <dbReference type="EMBL" id="KAL2847578.1"/>
    </source>
</evidence>
<organism evidence="1 2">
    <name type="scientific">Aspergillus pseudodeflectus</name>
    <dbReference type="NCBI Taxonomy" id="176178"/>
    <lineage>
        <taxon>Eukaryota</taxon>
        <taxon>Fungi</taxon>
        <taxon>Dikarya</taxon>
        <taxon>Ascomycota</taxon>
        <taxon>Pezizomycotina</taxon>
        <taxon>Eurotiomycetes</taxon>
        <taxon>Eurotiomycetidae</taxon>
        <taxon>Eurotiales</taxon>
        <taxon>Aspergillaceae</taxon>
        <taxon>Aspergillus</taxon>
        <taxon>Aspergillus subgen. Nidulantes</taxon>
    </lineage>
</organism>
<comment type="caution">
    <text evidence="1">The sequence shown here is derived from an EMBL/GenBank/DDBJ whole genome shotgun (WGS) entry which is preliminary data.</text>
</comment>
<evidence type="ECO:0000313" key="2">
    <source>
        <dbReference type="Proteomes" id="UP001610444"/>
    </source>
</evidence>
<gene>
    <name evidence="1" type="ORF">BJX68DRAFT_267982</name>
</gene>
<sequence>MSPLYALKTIKTSFHGLLPAEKERRRQAQLHTEETARVRNDCRATLLQSFTDMHCLPETEIDFSFAEEVDMAIRRLDLEGAVESKSQTGNGHAHNRNVFFEPLDMHQLREKKSDLRDADSRTVLNRQEGLWEGAKVEDRGAEDRLHAALARKLDGYGRLGPDGENFDPLPYSCGWLRRGYGDVLLDRYECFGNVGDTNLDPSVIDISDAYIAHEGMGKPHVFIAMINHYPSTDELL</sequence>
<keyword evidence="2" id="KW-1185">Reference proteome</keyword>
<dbReference type="GeneID" id="98161116"/>
<proteinExistence type="predicted"/>
<dbReference type="EMBL" id="JBFXLR010000028">
    <property type="protein sequence ID" value="KAL2847578.1"/>
    <property type="molecule type" value="Genomic_DNA"/>
</dbReference>
<accession>A0ABR4K5I7</accession>